<keyword evidence="7" id="KW-0067">ATP-binding</keyword>
<dbReference type="Pfam" id="PF17757">
    <property type="entry name" value="UvrB_inter"/>
    <property type="match status" value="1"/>
</dbReference>
<protein>
    <submittedName>
        <fullName evidence="12">Transcription-repair coupling factor</fullName>
    </submittedName>
</protein>
<organism evidence="12">
    <name type="scientific">hydrothermal vent metagenome</name>
    <dbReference type="NCBI Taxonomy" id="652676"/>
    <lineage>
        <taxon>unclassified sequences</taxon>
        <taxon>metagenomes</taxon>
        <taxon>ecological metagenomes</taxon>
    </lineage>
</organism>
<dbReference type="InterPro" id="IPR014001">
    <property type="entry name" value="Helicase_ATP-bd"/>
</dbReference>
<dbReference type="InterPro" id="IPR005118">
    <property type="entry name" value="TRCF_C"/>
</dbReference>
<dbReference type="Pfam" id="PF00270">
    <property type="entry name" value="DEAD"/>
    <property type="match status" value="1"/>
</dbReference>
<evidence type="ECO:0000259" key="10">
    <source>
        <dbReference type="PROSITE" id="PS51192"/>
    </source>
</evidence>
<evidence type="ECO:0000259" key="11">
    <source>
        <dbReference type="PROSITE" id="PS51194"/>
    </source>
</evidence>
<evidence type="ECO:0000256" key="9">
    <source>
        <dbReference type="ARBA" id="ARBA00023204"/>
    </source>
</evidence>
<evidence type="ECO:0000256" key="8">
    <source>
        <dbReference type="ARBA" id="ARBA00023125"/>
    </source>
</evidence>
<dbReference type="SMART" id="SM01058">
    <property type="entry name" value="CarD_TRCF"/>
    <property type="match status" value="1"/>
</dbReference>
<feature type="domain" description="Helicase C-terminal" evidence="11">
    <location>
        <begin position="752"/>
        <end position="909"/>
    </location>
</feature>
<dbReference type="SUPFAM" id="SSF143517">
    <property type="entry name" value="TRCF domain-like"/>
    <property type="match status" value="1"/>
</dbReference>
<dbReference type="Gene3D" id="2.40.10.170">
    <property type="match status" value="1"/>
</dbReference>
<dbReference type="PROSITE" id="PS51192">
    <property type="entry name" value="HELICASE_ATP_BIND_1"/>
    <property type="match status" value="1"/>
</dbReference>
<dbReference type="Pfam" id="PF02559">
    <property type="entry name" value="CarD_TRCF_RID"/>
    <property type="match status" value="1"/>
</dbReference>
<feature type="domain" description="Helicase ATP-binding" evidence="10">
    <location>
        <begin position="573"/>
        <end position="734"/>
    </location>
</feature>
<dbReference type="HAMAP" id="MF_00969">
    <property type="entry name" value="TRCF"/>
    <property type="match status" value="1"/>
</dbReference>
<keyword evidence="6" id="KW-0347">Helicase</keyword>
<dbReference type="InterPro" id="IPR047112">
    <property type="entry name" value="RecG/Mfd"/>
</dbReference>
<dbReference type="InterPro" id="IPR011545">
    <property type="entry name" value="DEAD/DEAH_box_helicase_dom"/>
</dbReference>
<keyword evidence="9" id="KW-0234">DNA repair</keyword>
<dbReference type="SMART" id="SM00487">
    <property type="entry name" value="DEXDc"/>
    <property type="match status" value="1"/>
</dbReference>
<evidence type="ECO:0000256" key="3">
    <source>
        <dbReference type="ARBA" id="ARBA00022741"/>
    </source>
</evidence>
<dbReference type="Pfam" id="PF03461">
    <property type="entry name" value="TRCF"/>
    <property type="match status" value="1"/>
</dbReference>
<dbReference type="Pfam" id="PF00271">
    <property type="entry name" value="Helicase_C"/>
    <property type="match status" value="1"/>
</dbReference>
<evidence type="ECO:0000256" key="2">
    <source>
        <dbReference type="ARBA" id="ARBA00022490"/>
    </source>
</evidence>
<evidence type="ECO:0000313" key="12">
    <source>
        <dbReference type="EMBL" id="VAX16908.1"/>
    </source>
</evidence>
<dbReference type="InterPro" id="IPR004576">
    <property type="entry name" value="Mfd"/>
</dbReference>
<dbReference type="GO" id="GO:0005524">
    <property type="term" value="F:ATP binding"/>
    <property type="evidence" value="ECO:0007669"/>
    <property type="project" value="UniProtKB-KW"/>
</dbReference>
<dbReference type="SUPFAM" id="SSF141259">
    <property type="entry name" value="CarD-like"/>
    <property type="match status" value="1"/>
</dbReference>
<dbReference type="Gene3D" id="3.90.1150.50">
    <property type="entry name" value="Transcription-repair-coupling factor, D7 domain"/>
    <property type="match status" value="1"/>
</dbReference>
<dbReference type="Gene3D" id="3.40.50.300">
    <property type="entry name" value="P-loop containing nucleotide triphosphate hydrolases"/>
    <property type="match status" value="2"/>
</dbReference>
<dbReference type="CDD" id="cd17991">
    <property type="entry name" value="DEXHc_TRCF"/>
    <property type="match status" value="1"/>
</dbReference>
<evidence type="ECO:0000256" key="4">
    <source>
        <dbReference type="ARBA" id="ARBA00022763"/>
    </source>
</evidence>
<keyword evidence="8" id="KW-0238">DNA-binding</keyword>
<dbReference type="InterPro" id="IPR001650">
    <property type="entry name" value="Helicase_C-like"/>
</dbReference>
<evidence type="ECO:0000256" key="1">
    <source>
        <dbReference type="ARBA" id="ARBA00004496"/>
    </source>
</evidence>
<dbReference type="PANTHER" id="PTHR47964">
    <property type="entry name" value="ATP-DEPENDENT DNA HELICASE HOMOLOG RECG, CHLOROPLASTIC"/>
    <property type="match status" value="1"/>
</dbReference>
<accession>A0A3B1BZJ1</accession>
<keyword evidence="5" id="KW-0378">Hydrolase</keyword>
<evidence type="ECO:0000256" key="6">
    <source>
        <dbReference type="ARBA" id="ARBA00022806"/>
    </source>
</evidence>
<dbReference type="SMART" id="SM00490">
    <property type="entry name" value="HELICc"/>
    <property type="match status" value="1"/>
</dbReference>
<dbReference type="GO" id="GO:0003684">
    <property type="term" value="F:damaged DNA binding"/>
    <property type="evidence" value="ECO:0007669"/>
    <property type="project" value="InterPro"/>
</dbReference>
<dbReference type="PROSITE" id="PS51194">
    <property type="entry name" value="HELICASE_CTER"/>
    <property type="match status" value="1"/>
</dbReference>
<dbReference type="InterPro" id="IPR027417">
    <property type="entry name" value="P-loop_NTPase"/>
</dbReference>
<dbReference type="Gene3D" id="3.40.50.11180">
    <property type="match status" value="1"/>
</dbReference>
<dbReference type="FunFam" id="3.40.50.300:FF:000546">
    <property type="entry name" value="Transcription-repair-coupling factor"/>
    <property type="match status" value="1"/>
</dbReference>
<keyword evidence="4" id="KW-0227">DNA damage</keyword>
<dbReference type="AlphaFoldDB" id="A0A3B1BZJ1"/>
<dbReference type="GO" id="GO:0016787">
    <property type="term" value="F:hydrolase activity"/>
    <property type="evidence" value="ECO:0007669"/>
    <property type="project" value="UniProtKB-KW"/>
</dbReference>
<dbReference type="SUPFAM" id="SSF52540">
    <property type="entry name" value="P-loop containing nucleoside triphosphate hydrolases"/>
    <property type="match status" value="3"/>
</dbReference>
<dbReference type="SMART" id="SM00982">
    <property type="entry name" value="TRCF"/>
    <property type="match status" value="1"/>
</dbReference>
<dbReference type="NCBIfam" id="TIGR00580">
    <property type="entry name" value="mfd"/>
    <property type="match status" value="1"/>
</dbReference>
<evidence type="ECO:0000256" key="5">
    <source>
        <dbReference type="ARBA" id="ARBA00022801"/>
    </source>
</evidence>
<name>A0A3B1BZJ1_9ZZZZ</name>
<gene>
    <name evidence="12" type="ORF">MNBD_IGNAVI01-1023</name>
</gene>
<sequence length="1122" mass="129241">MNALLFEKFKEINSVSKFREHFDNQKVTYISPLPGSARSLLIKTLFAEEKQIVIFLPNRISVDETKVELSELGFDKDLIVFNEFSQEAIQENITTLAKKKIFILLSTYRLLKTKLPNKQELKKNTTILEAGSDITYDELIDYLELLNYSRDKYVGNPGDFSVRGSLIDFWSYSEKLPCRVEFDGDFLESIRNFDPESQRSSGRVDSVSLAPNISDSEETINSTIFDYLDNSITFAQKFELRNICQKPKKKSIEIDSIENDIDPELKEELFEEHEEDEKNEDENTDDTECDETILNFNELLSQNVRWIIEEEISEDNSRFDFHLSEAPIINSNFDHLFRNLIDHSAKNFQIIITAENELRTKRLADLLIDFKDELAELIDHGKIKIIDSPIKDGFISKSDKLLILTDYQIFNKPYRTTLPSKSKYKKSKVKDFASIKKGDYVVHETFGIGKYVGLETIKIGLIEQESIKILYAEGGVVYVNLNYLSLIKKFSSNEDVKPRLSTLGSNEWKNTKKKVKSKIKDAARELIKLYALRKASPGFQYSEDTIWQNELEASFLYQDTPDQVKVTEEVKNDMENGNPMDRLVCGDVGFGKTEIAVRAAFKAVSDGKQVGLLVPTTILAEQHFSTFKERLSQFPVKVAVLSRFVKQSVQKEIVQQLAEGKIDIVIGTHRLLSKDIKFKDLGLLIIDEEHRFGVMAKEKLRSLKANVDTLTLTATPIPRTLNLSLLGARDLSIIATPPPNRQPIYTQVQKFDIIKVRGWIKKEIDRGGQIYFVHDRVQSIDKIAEYLRKHIPNVKIGVAHGQMKSSSLEKVLHDFMNREYHILLATKIIESGLDIPNVNTIVINRADRFGLAELHQLRGRVGRSNRQAFAYLLVPSLKTISKKALRRLQAIKEYTDLGEGFNLSMRDLEIRGAGNLLGTEQSGAIDSVGFDMYVKMLDETVEELKQSEFKEEFKELPVTIDRSEPTIDTYFELGIPQNYMPDQSDRLSYYTAMFSIVKVEEVEEIKEDMEDRFGKMPKIVEHLMMTAVLRYYASITLLERIVILRDRITIILPKADREDFYKDKFSVLMQMIMNTYSKRVQFKQVKDVMKLEMKNEFRSTDETLNYLIDFIKEIHSEVIISH</sequence>
<dbReference type="Gene3D" id="3.30.2060.10">
    <property type="entry name" value="Penicillin-binding protein 1b domain"/>
    <property type="match status" value="1"/>
</dbReference>
<dbReference type="InterPro" id="IPR041471">
    <property type="entry name" value="UvrB_inter"/>
</dbReference>
<dbReference type="InterPro" id="IPR003711">
    <property type="entry name" value="CarD-like/TRCF_RID"/>
</dbReference>
<dbReference type="GO" id="GO:0005737">
    <property type="term" value="C:cytoplasm"/>
    <property type="evidence" value="ECO:0007669"/>
    <property type="project" value="UniProtKB-SubCell"/>
</dbReference>
<keyword evidence="2" id="KW-0963">Cytoplasm</keyword>
<dbReference type="InterPro" id="IPR036101">
    <property type="entry name" value="CarD-like/TRCF_RID_sf"/>
</dbReference>
<dbReference type="GO" id="GO:0003678">
    <property type="term" value="F:DNA helicase activity"/>
    <property type="evidence" value="ECO:0007669"/>
    <property type="project" value="TreeGrafter"/>
</dbReference>
<proteinExistence type="inferred from homology"/>
<reference evidence="12" key="1">
    <citation type="submission" date="2018-06" db="EMBL/GenBank/DDBJ databases">
        <authorList>
            <person name="Zhirakovskaya E."/>
        </authorList>
    </citation>
    <scope>NUCLEOTIDE SEQUENCE</scope>
</reference>
<dbReference type="InterPro" id="IPR037235">
    <property type="entry name" value="TRCF-like_C_D7"/>
</dbReference>
<evidence type="ECO:0000256" key="7">
    <source>
        <dbReference type="ARBA" id="ARBA00022840"/>
    </source>
</evidence>
<comment type="subcellular location">
    <subcellularLocation>
        <location evidence="1">Cytoplasm</location>
    </subcellularLocation>
</comment>
<dbReference type="EMBL" id="UOGD01000065">
    <property type="protein sequence ID" value="VAX16908.1"/>
    <property type="molecule type" value="Genomic_DNA"/>
</dbReference>
<keyword evidence="3" id="KW-0547">Nucleotide-binding</keyword>
<dbReference type="GO" id="GO:0006281">
    <property type="term" value="P:DNA repair"/>
    <property type="evidence" value="ECO:0007669"/>
    <property type="project" value="UniProtKB-KW"/>
</dbReference>
<dbReference type="PANTHER" id="PTHR47964:SF1">
    <property type="entry name" value="ATP-DEPENDENT DNA HELICASE HOMOLOG RECG, CHLOROPLASTIC"/>
    <property type="match status" value="1"/>
</dbReference>